<dbReference type="AlphaFoldDB" id="A0A0F8ZNN0"/>
<dbReference type="EMBL" id="LAZR01046898">
    <property type="protein sequence ID" value="KKK95467.1"/>
    <property type="molecule type" value="Genomic_DNA"/>
</dbReference>
<accession>A0A0F8ZNN0</accession>
<evidence type="ECO:0000256" key="1">
    <source>
        <dbReference type="SAM" id="MobiDB-lite"/>
    </source>
</evidence>
<feature type="region of interest" description="Disordered" evidence="1">
    <location>
        <begin position="78"/>
        <end position="132"/>
    </location>
</feature>
<organism evidence="2">
    <name type="scientific">marine sediment metagenome</name>
    <dbReference type="NCBI Taxonomy" id="412755"/>
    <lineage>
        <taxon>unclassified sequences</taxon>
        <taxon>metagenomes</taxon>
        <taxon>ecological metagenomes</taxon>
    </lineage>
</organism>
<comment type="caution">
    <text evidence="2">The sequence shown here is derived from an EMBL/GenBank/DDBJ whole genome shotgun (WGS) entry which is preliminary data.</text>
</comment>
<sequence>MDPQATAGRIVHYYYVNPDTGKFEGPRAAVICEDTPPDGTAEIQVFGTRPPHGGYPGVRYSESPKAACWSWMPYQRAKAETERGNVSESAEPPSAEGQAARDDLHAGSPFELVDDAPEPLERTGGNGPPKVV</sequence>
<gene>
    <name evidence="2" type="ORF">LCGC14_2672520</name>
</gene>
<evidence type="ECO:0000313" key="2">
    <source>
        <dbReference type="EMBL" id="KKK95467.1"/>
    </source>
</evidence>
<protein>
    <submittedName>
        <fullName evidence="2">Uncharacterized protein</fullName>
    </submittedName>
</protein>
<name>A0A0F8ZNN0_9ZZZZ</name>
<proteinExistence type="predicted"/>
<reference evidence="2" key="1">
    <citation type="journal article" date="2015" name="Nature">
        <title>Complex archaea that bridge the gap between prokaryotes and eukaryotes.</title>
        <authorList>
            <person name="Spang A."/>
            <person name="Saw J.H."/>
            <person name="Jorgensen S.L."/>
            <person name="Zaremba-Niedzwiedzka K."/>
            <person name="Martijn J."/>
            <person name="Lind A.E."/>
            <person name="van Eijk R."/>
            <person name="Schleper C."/>
            <person name="Guy L."/>
            <person name="Ettema T.J."/>
        </authorList>
    </citation>
    <scope>NUCLEOTIDE SEQUENCE</scope>
</reference>